<comment type="subcellular location">
    <subcellularLocation>
        <location evidence="1">Membrane</location>
        <topology evidence="1">Multi-pass membrane protein</topology>
    </subcellularLocation>
</comment>
<comment type="caution">
    <text evidence="8">The sequence shown here is derived from an EMBL/GenBank/DDBJ whole genome shotgun (WGS) entry which is preliminary data.</text>
</comment>
<dbReference type="NCBIfam" id="TIGR03057">
    <property type="entry name" value="xxxLxxG_by_4"/>
    <property type="match status" value="3"/>
</dbReference>
<dbReference type="InterPro" id="IPR017500">
    <property type="entry name" value="Phage_infect_YhgE_N"/>
</dbReference>
<evidence type="ECO:0000256" key="4">
    <source>
        <dbReference type="ARBA" id="ARBA00023136"/>
    </source>
</evidence>
<gene>
    <name evidence="8" type="ORF">IV50_GL001466</name>
</gene>
<keyword evidence="9" id="KW-1185">Reference proteome</keyword>
<evidence type="ECO:0000256" key="2">
    <source>
        <dbReference type="ARBA" id="ARBA00022692"/>
    </source>
</evidence>
<dbReference type="GO" id="GO:0016020">
    <property type="term" value="C:membrane"/>
    <property type="evidence" value="ECO:0007669"/>
    <property type="project" value="UniProtKB-SubCell"/>
</dbReference>
<dbReference type="Proteomes" id="UP000051992">
    <property type="component" value="Unassembled WGS sequence"/>
</dbReference>
<dbReference type="Pfam" id="PF12698">
    <property type="entry name" value="ABC2_membrane_3"/>
    <property type="match status" value="1"/>
</dbReference>
<keyword evidence="2 6" id="KW-0812">Transmembrane</keyword>
<feature type="transmembrane region" description="Helical" evidence="6">
    <location>
        <begin position="694"/>
        <end position="714"/>
    </location>
</feature>
<dbReference type="Gene3D" id="1.10.287.950">
    <property type="entry name" value="Methyl-accepting chemotaxis protein"/>
    <property type="match status" value="1"/>
</dbReference>
<accession>A0A0R2H031</accession>
<feature type="transmembrane region" description="Helical" evidence="6">
    <location>
        <begin position="849"/>
        <end position="869"/>
    </location>
</feature>
<sequence length="881" mass="94918">MQYFRINKGGTMLKAEWQYLKKHRFMMLVVSVLCFLPALYAVPFLGSLWNTYGNVDELPVAVVNHDQPVKYHKQTVDVGNQLVHELKQSKDLDFNFTNSKQAQRGLKDGKYYMVMTIPENFSKDATTLLDKHPRKMQLDYATSSGHSFIGGKLSESAANKIQQRVSESVTEAYTKAMFSEIKEAGDGLGKAADGSQKLADGSGKIKNGQQQLADGLSTLAQSSLTFGAGAQKLDVGLKQYVDGVGQAGQGNQAVGQGLQQMQGQLPAFNQGVSALSAGQSQLSDGLGASLNGQRQLTDGLSQAQAGQTKLHNGVQDYTDAVSQVTAGSEQVTKGLVALQDATQKGQLDPKKINQVKSDLTDLERIINEAKAKQGAAPDARTVTQKIDSSLTALAEMQKISAGRDAHVNAAIDQTAKEQKLTPEQTQALKQSVQASQASDQAQMDAQVEVLQKNTTDLQEAIAPMVKSLAENQDTLTRIAQHAQGLPAEMPAIEQQVTQLQALPSAVNKLTDGSKQVTGGLQQLSQKSGELNQGSSQLLSAQNSLLAGSQQLTDGNAKTLSGSQQLNAGVNQMANQMAPLQNGVAQLVAGNGKVQTGLSTLQNKGGELTQGSSQLANGSTQLQDGSQRLNQGAQQMGPALNQVQQGNQKLSDQLDQATKRVNDLPANKRTYAQMAQPAKTKHQERDQVPNNGTGMAPYMFSVGLFVGMLGINLMIDLVQPRTTIYALWRWVGSKLVILLGIATMMAIVLFFLSKWLLGMTYVDGPATLGLLILIAWMDALLVTAINLWFGRAGSFVSVVLLVAQLSLSAGTYPIQLSPEIYQKLHAWVPMTYTVSGLRQTMMIGQAPTQAVYVMLGIMFVSLVAMILFYIRRHRHGFNLISE</sequence>
<feature type="region of interest" description="Disordered" evidence="5">
    <location>
        <begin position="601"/>
        <end position="622"/>
    </location>
</feature>
<dbReference type="InterPro" id="IPR023908">
    <property type="entry name" value="xxxLxxG_rpt"/>
</dbReference>
<evidence type="ECO:0000256" key="3">
    <source>
        <dbReference type="ARBA" id="ARBA00022989"/>
    </source>
</evidence>
<evidence type="ECO:0000313" key="9">
    <source>
        <dbReference type="Proteomes" id="UP000051992"/>
    </source>
</evidence>
<dbReference type="GO" id="GO:0140359">
    <property type="term" value="F:ABC-type transporter activity"/>
    <property type="evidence" value="ECO:0007669"/>
    <property type="project" value="InterPro"/>
</dbReference>
<feature type="transmembrane region" description="Helical" evidence="6">
    <location>
        <begin position="767"/>
        <end position="787"/>
    </location>
</feature>
<keyword evidence="4 6" id="KW-0472">Membrane</keyword>
<feature type="transmembrane region" description="Helical" evidence="6">
    <location>
        <begin position="734"/>
        <end position="755"/>
    </location>
</feature>
<dbReference type="OrthoDB" id="9811483at2"/>
<keyword evidence="3 6" id="KW-1133">Transmembrane helix</keyword>
<reference evidence="8 9" key="1">
    <citation type="journal article" date="2015" name="Genome Announc.">
        <title>Expanding the biotechnology potential of lactobacilli through comparative genomics of 213 strains and associated genera.</title>
        <authorList>
            <person name="Sun Z."/>
            <person name="Harris H.M."/>
            <person name="McCann A."/>
            <person name="Guo C."/>
            <person name="Argimon S."/>
            <person name="Zhang W."/>
            <person name="Yang X."/>
            <person name="Jeffery I.B."/>
            <person name="Cooney J.C."/>
            <person name="Kagawa T.F."/>
            <person name="Liu W."/>
            <person name="Song Y."/>
            <person name="Salvetti E."/>
            <person name="Wrobel A."/>
            <person name="Rasinkangas P."/>
            <person name="Parkhill J."/>
            <person name="Rea M.C."/>
            <person name="O'Sullivan O."/>
            <person name="Ritari J."/>
            <person name="Douillard F.P."/>
            <person name="Paul Ross R."/>
            <person name="Yang R."/>
            <person name="Briner A.E."/>
            <person name="Felis G.E."/>
            <person name="de Vos W.M."/>
            <person name="Barrangou R."/>
            <person name="Klaenhammer T.R."/>
            <person name="Caufield P.W."/>
            <person name="Cui Y."/>
            <person name="Zhang H."/>
            <person name="O'Toole P.W."/>
        </authorList>
    </citation>
    <scope>NUCLEOTIDE SEQUENCE [LARGE SCALE GENOMIC DNA]</scope>
    <source>
        <strain evidence="8 9">DSM 20410</strain>
    </source>
</reference>
<dbReference type="PANTHER" id="PTHR43077">
    <property type="entry name" value="TRANSPORT PERMEASE YVFS-RELATED"/>
    <property type="match status" value="1"/>
</dbReference>
<dbReference type="PATRIC" id="fig|1629.5.peg.1479"/>
<dbReference type="InterPro" id="IPR051328">
    <property type="entry name" value="T7SS_ABC-Transporter"/>
</dbReference>
<evidence type="ECO:0000256" key="6">
    <source>
        <dbReference type="SAM" id="Phobius"/>
    </source>
</evidence>
<dbReference type="InterPro" id="IPR013525">
    <property type="entry name" value="ABC2_TM"/>
</dbReference>
<evidence type="ECO:0000313" key="8">
    <source>
        <dbReference type="EMBL" id="KRN45739.1"/>
    </source>
</evidence>
<dbReference type="AlphaFoldDB" id="A0A0R2H031"/>
<evidence type="ECO:0000259" key="7">
    <source>
        <dbReference type="Pfam" id="PF12698"/>
    </source>
</evidence>
<organism evidence="8 9">
    <name type="scientific">Weissella viridescens</name>
    <name type="common">Lactobacillus viridescens</name>
    <dbReference type="NCBI Taxonomy" id="1629"/>
    <lineage>
        <taxon>Bacteria</taxon>
        <taxon>Bacillati</taxon>
        <taxon>Bacillota</taxon>
        <taxon>Bacilli</taxon>
        <taxon>Lactobacillales</taxon>
        <taxon>Lactobacillaceae</taxon>
        <taxon>Weissella</taxon>
    </lineage>
</organism>
<evidence type="ECO:0000256" key="5">
    <source>
        <dbReference type="SAM" id="MobiDB-lite"/>
    </source>
</evidence>
<feature type="domain" description="ABC-2 type transporter transmembrane" evidence="7">
    <location>
        <begin position="29"/>
        <end position="178"/>
    </location>
</feature>
<dbReference type="InterPro" id="IPR017501">
    <property type="entry name" value="Phage_infect_YhgE_C"/>
</dbReference>
<dbReference type="PANTHER" id="PTHR43077:SF5">
    <property type="entry name" value="PHAGE INFECTION PROTEIN"/>
    <property type="match status" value="1"/>
</dbReference>
<dbReference type="EMBL" id="JQBM01000006">
    <property type="protein sequence ID" value="KRN45739.1"/>
    <property type="molecule type" value="Genomic_DNA"/>
</dbReference>
<feature type="region of interest" description="Disordered" evidence="5">
    <location>
        <begin position="418"/>
        <end position="439"/>
    </location>
</feature>
<proteinExistence type="predicted"/>
<feature type="compositionally biased region" description="Low complexity" evidence="5">
    <location>
        <begin position="430"/>
        <end position="439"/>
    </location>
</feature>
<protein>
    <submittedName>
        <fullName evidence="8">Integral membrane protein</fullName>
    </submittedName>
</protein>
<dbReference type="NCBIfam" id="TIGR03061">
    <property type="entry name" value="pip_yhgE_Nterm"/>
    <property type="match status" value="1"/>
</dbReference>
<dbReference type="NCBIfam" id="TIGR03062">
    <property type="entry name" value="pip_yhgE_Cterm"/>
    <property type="match status" value="1"/>
</dbReference>
<feature type="transmembrane region" description="Helical" evidence="6">
    <location>
        <begin position="794"/>
        <end position="813"/>
    </location>
</feature>
<evidence type="ECO:0000256" key="1">
    <source>
        <dbReference type="ARBA" id="ARBA00004141"/>
    </source>
</evidence>
<name>A0A0R2H031_WEIVI</name>
<dbReference type="Gene3D" id="3.40.1710.10">
    <property type="entry name" value="abc type-2 transporter like domain"/>
    <property type="match status" value="1"/>
</dbReference>